<dbReference type="Gene3D" id="4.10.60.10">
    <property type="entry name" value="Zinc finger, CCHC-type"/>
    <property type="match status" value="1"/>
</dbReference>
<dbReference type="GO" id="GO:0003676">
    <property type="term" value="F:nucleic acid binding"/>
    <property type="evidence" value="ECO:0007669"/>
    <property type="project" value="InterPro"/>
</dbReference>
<evidence type="ECO:0000256" key="1">
    <source>
        <dbReference type="ARBA" id="ARBA00022664"/>
    </source>
</evidence>
<protein>
    <recommendedName>
        <fullName evidence="10">CCHC-type domain-containing protein</fullName>
    </recommendedName>
</protein>
<feature type="compositionally biased region" description="Low complexity" evidence="5">
    <location>
        <begin position="182"/>
        <end position="199"/>
    </location>
</feature>
<sequence length="755" mass="80082">MPEKILLIGPVNGRLLDLISKVSAIQSKHGPFTALFILGDLFHPSPTETLLAQQTDLLQGTIHLPIPTYFYQGSAPPTQAVAEAIAAASNAPQKDVPQGLVPVAENLFWAKGKSGVFVTQNGFRVAFVGGVWDSRKFAAHVEGEAPFDADTWYESELQRTQDEQEAHITPATVHRLLAHPSFRLPSPSSSTSTSTQGSSNGTVKPGTLAAARASASASQAREAAQTAALQTLTSRPPIDLLLTNCWPTGITLFSPVSPSDPLGGLPDPTARTWGSPAIARLAAHACPRYHFALAPSSSAPDLPVGIAADTLDMGAFWERAPYTTDLAAHLAHQPQHAATPAGRRQVERLKTATRFVSLARFGNERKRRWFLALNLSPADGQEAAAVPANATQTPYFVPGAAGGANAKRPVGAGSGGDVDAGPNFRFQEPRKRQKAEAGADVPPPGYVCRICNVEGHYIRSCPSKAPPPSTAGEGAAKPQMPLPAGLPAKPVAQHRTQMIPVGPANCWFCLSNPAVAKSLIVSIAAESYLVFPKGAFVHPSISRVPADAAHLLVVPLSHTSNLLPPAHPVLDRAGEEEEAEEKARTRAEMGATKASVRAVWAASGHAMLEWTLVRVRTSSRMTHLQTQLLALLHTAVAAHNVVQTLDDALSALPTANATLRTPSDIGAFFAQTQHDGDGEADGYFHLALHDAEGGKEWLVPLTTADRFPVQLVRSTLATLFALPHLADWKTAAAEEGEDAQRQRSAQFRGLLASSS</sequence>
<evidence type="ECO:0000256" key="5">
    <source>
        <dbReference type="SAM" id="MobiDB-lite"/>
    </source>
</evidence>
<evidence type="ECO:0000256" key="2">
    <source>
        <dbReference type="ARBA" id="ARBA00022723"/>
    </source>
</evidence>
<accession>A0A2N8UCM6</accession>
<keyword evidence="4" id="KW-0862">Zinc</keyword>
<evidence type="ECO:0000313" key="9">
    <source>
        <dbReference type="Proteomes" id="UP000239563"/>
    </source>
</evidence>
<evidence type="ECO:0000256" key="3">
    <source>
        <dbReference type="ARBA" id="ARBA00022771"/>
    </source>
</evidence>
<dbReference type="Proteomes" id="UP000239563">
    <property type="component" value="Chromosome VI"/>
</dbReference>
<dbReference type="PANTHER" id="PTHR12072">
    <property type="entry name" value="CWF19, CELL CYCLE CONTROL PROTEIN"/>
    <property type="match status" value="1"/>
</dbReference>
<evidence type="ECO:0000313" key="8">
    <source>
        <dbReference type="EMBL" id="SJX62755.1"/>
    </source>
</evidence>
<feature type="region of interest" description="Disordered" evidence="5">
    <location>
        <begin position="182"/>
        <end position="217"/>
    </location>
</feature>
<evidence type="ECO:0000256" key="4">
    <source>
        <dbReference type="ARBA" id="ARBA00022833"/>
    </source>
</evidence>
<reference evidence="8 9" key="1">
    <citation type="submission" date="2017-02" db="EMBL/GenBank/DDBJ databases">
        <authorList>
            <person name="Peterson S.W."/>
        </authorList>
    </citation>
    <scope>NUCLEOTIDE SEQUENCE [LARGE SCALE GENOMIC DNA]</scope>
    <source>
        <strain evidence="8 9">SRS1_H2-8</strain>
    </source>
</reference>
<evidence type="ECO:0000259" key="6">
    <source>
        <dbReference type="Pfam" id="PF04677"/>
    </source>
</evidence>
<keyword evidence="3" id="KW-0863">Zinc-finger</keyword>
<evidence type="ECO:0000259" key="7">
    <source>
        <dbReference type="Pfam" id="PF13696"/>
    </source>
</evidence>
<organism evidence="8 9">
    <name type="scientific">Sporisorium reilianum f. sp. reilianum</name>
    <dbReference type="NCBI Taxonomy" id="72559"/>
    <lineage>
        <taxon>Eukaryota</taxon>
        <taxon>Fungi</taxon>
        <taxon>Dikarya</taxon>
        <taxon>Basidiomycota</taxon>
        <taxon>Ustilaginomycotina</taxon>
        <taxon>Ustilaginomycetes</taxon>
        <taxon>Ustilaginales</taxon>
        <taxon>Ustilaginaceae</taxon>
        <taxon>Sporisorium</taxon>
    </lineage>
</organism>
<dbReference type="SUPFAM" id="SSF57756">
    <property type="entry name" value="Retrovirus zinc finger-like domains"/>
    <property type="match status" value="1"/>
</dbReference>
<feature type="region of interest" description="Disordered" evidence="5">
    <location>
        <begin position="735"/>
        <end position="755"/>
    </location>
</feature>
<dbReference type="GO" id="GO:0008270">
    <property type="term" value="F:zinc ion binding"/>
    <property type="evidence" value="ECO:0007669"/>
    <property type="project" value="UniProtKB-KW"/>
</dbReference>
<dbReference type="GO" id="GO:0000398">
    <property type="term" value="P:mRNA splicing, via spliceosome"/>
    <property type="evidence" value="ECO:0007669"/>
    <property type="project" value="TreeGrafter"/>
</dbReference>
<keyword evidence="1" id="KW-0507">mRNA processing</keyword>
<gene>
    <name evidence="8" type="ORF">SRS1_11014</name>
</gene>
<dbReference type="InterPro" id="IPR006768">
    <property type="entry name" value="Cwf19-like_C_dom-1"/>
</dbReference>
<dbReference type="InterPro" id="IPR036875">
    <property type="entry name" value="Znf_CCHC_sf"/>
</dbReference>
<proteinExistence type="predicted"/>
<feature type="domain" description="Cwf19-like C-terminal" evidence="6">
    <location>
        <begin position="500"/>
        <end position="629"/>
    </location>
</feature>
<name>A0A2N8UCM6_9BASI</name>
<dbReference type="GO" id="GO:0071014">
    <property type="term" value="C:post-mRNA release spliceosomal complex"/>
    <property type="evidence" value="ECO:0007669"/>
    <property type="project" value="TreeGrafter"/>
</dbReference>
<keyword evidence="2" id="KW-0479">Metal-binding</keyword>
<dbReference type="EMBL" id="LT795059">
    <property type="protein sequence ID" value="SJX62755.1"/>
    <property type="molecule type" value="Genomic_DNA"/>
</dbReference>
<feature type="domain" description="Zinc knuckle CX2CX3GHX4C" evidence="7">
    <location>
        <begin position="443"/>
        <end position="462"/>
    </location>
</feature>
<feature type="compositionally biased region" description="Low complexity" evidence="5">
    <location>
        <begin position="207"/>
        <end position="217"/>
    </location>
</feature>
<dbReference type="Pfam" id="PF04677">
    <property type="entry name" value="CwfJ_C_1"/>
    <property type="match status" value="1"/>
</dbReference>
<dbReference type="PANTHER" id="PTHR12072:SF4">
    <property type="entry name" value="CWF19-LIKE PROTEIN 1"/>
    <property type="match status" value="1"/>
</dbReference>
<evidence type="ECO:0008006" key="10">
    <source>
        <dbReference type="Google" id="ProtNLM"/>
    </source>
</evidence>
<dbReference type="InterPro" id="IPR040194">
    <property type="entry name" value="Cwf19-like"/>
</dbReference>
<dbReference type="GO" id="GO:0061632">
    <property type="term" value="F:RNA lariat debranching enzyme activator activity"/>
    <property type="evidence" value="ECO:0007669"/>
    <property type="project" value="TreeGrafter"/>
</dbReference>
<dbReference type="InterPro" id="IPR025829">
    <property type="entry name" value="Zn_knuckle_CX2CX3GHX4C"/>
</dbReference>
<dbReference type="Pfam" id="PF13696">
    <property type="entry name" value="zf-CCHC_2"/>
    <property type="match status" value="1"/>
</dbReference>
<dbReference type="AlphaFoldDB" id="A0A2N8UCM6"/>